<sequence>MTHGEPFLQPATIVLNAINEATSGNWAAHSNQASSWSPPPLGWLKVNFDGSIHENNRAGLGCTIRNHVGELIAASGVKASSRSVNMTKLRSALTGLTVAKDFMDQVTGIILEGDSASTCSTLNQILSGLYLGDVETKLARLMKECPRLVVPKIDRRANSAADYVANQTCARDFLWARGMPLPQTLVFILSHDSLPM</sequence>
<protein>
    <recommendedName>
        <fullName evidence="1">RNase H type-1 domain-containing protein</fullName>
    </recommendedName>
</protein>
<dbReference type="PANTHER" id="PTHR47723">
    <property type="entry name" value="OS05G0353850 PROTEIN"/>
    <property type="match status" value="1"/>
</dbReference>
<dbReference type="PANTHER" id="PTHR47723:SF19">
    <property type="entry name" value="POLYNUCLEOTIDYL TRANSFERASE, RIBONUCLEASE H-LIKE SUPERFAMILY PROTEIN"/>
    <property type="match status" value="1"/>
</dbReference>
<dbReference type="Gene3D" id="3.30.420.10">
    <property type="entry name" value="Ribonuclease H-like superfamily/Ribonuclease H"/>
    <property type="match status" value="1"/>
</dbReference>
<accession>A0AAP0FZ96</accession>
<dbReference type="InterPro" id="IPR036397">
    <property type="entry name" value="RNaseH_sf"/>
</dbReference>
<gene>
    <name evidence="2" type="ORF">KSP39_PZI018923</name>
</gene>
<dbReference type="GO" id="GO:0003676">
    <property type="term" value="F:nucleic acid binding"/>
    <property type="evidence" value="ECO:0007669"/>
    <property type="project" value="InterPro"/>
</dbReference>
<dbReference type="EMBL" id="JBBWWQ010000016">
    <property type="protein sequence ID" value="KAK8926492.1"/>
    <property type="molecule type" value="Genomic_DNA"/>
</dbReference>
<comment type="caution">
    <text evidence="2">The sequence shown here is derived from an EMBL/GenBank/DDBJ whole genome shotgun (WGS) entry which is preliminary data.</text>
</comment>
<reference evidence="2 3" key="1">
    <citation type="journal article" date="2022" name="Nat. Plants">
        <title>Genomes of leafy and leafless Platanthera orchids illuminate the evolution of mycoheterotrophy.</title>
        <authorList>
            <person name="Li M.H."/>
            <person name="Liu K.W."/>
            <person name="Li Z."/>
            <person name="Lu H.C."/>
            <person name="Ye Q.L."/>
            <person name="Zhang D."/>
            <person name="Wang J.Y."/>
            <person name="Li Y.F."/>
            <person name="Zhong Z.M."/>
            <person name="Liu X."/>
            <person name="Yu X."/>
            <person name="Liu D.K."/>
            <person name="Tu X.D."/>
            <person name="Liu B."/>
            <person name="Hao Y."/>
            <person name="Liao X.Y."/>
            <person name="Jiang Y.T."/>
            <person name="Sun W.H."/>
            <person name="Chen J."/>
            <person name="Chen Y.Q."/>
            <person name="Ai Y."/>
            <person name="Zhai J.W."/>
            <person name="Wu S.S."/>
            <person name="Zhou Z."/>
            <person name="Hsiao Y.Y."/>
            <person name="Wu W.L."/>
            <person name="Chen Y.Y."/>
            <person name="Lin Y.F."/>
            <person name="Hsu J.L."/>
            <person name="Li C.Y."/>
            <person name="Wang Z.W."/>
            <person name="Zhao X."/>
            <person name="Zhong W.Y."/>
            <person name="Ma X.K."/>
            <person name="Ma L."/>
            <person name="Huang J."/>
            <person name="Chen G.Z."/>
            <person name="Huang M.Z."/>
            <person name="Huang L."/>
            <person name="Peng D.H."/>
            <person name="Luo Y.B."/>
            <person name="Zou S.Q."/>
            <person name="Chen S.P."/>
            <person name="Lan S."/>
            <person name="Tsai W.C."/>
            <person name="Van de Peer Y."/>
            <person name="Liu Z.J."/>
        </authorList>
    </citation>
    <scope>NUCLEOTIDE SEQUENCE [LARGE SCALE GENOMIC DNA]</scope>
    <source>
        <strain evidence="2">Lor287</strain>
    </source>
</reference>
<feature type="domain" description="RNase H type-1" evidence="1">
    <location>
        <begin position="47"/>
        <end position="167"/>
    </location>
</feature>
<proteinExistence type="predicted"/>
<evidence type="ECO:0000313" key="2">
    <source>
        <dbReference type="EMBL" id="KAK8926492.1"/>
    </source>
</evidence>
<evidence type="ECO:0000259" key="1">
    <source>
        <dbReference type="Pfam" id="PF13456"/>
    </source>
</evidence>
<dbReference type="Proteomes" id="UP001418222">
    <property type="component" value="Unassembled WGS sequence"/>
</dbReference>
<dbReference type="GO" id="GO:0004523">
    <property type="term" value="F:RNA-DNA hybrid ribonuclease activity"/>
    <property type="evidence" value="ECO:0007669"/>
    <property type="project" value="InterPro"/>
</dbReference>
<dbReference type="InterPro" id="IPR053151">
    <property type="entry name" value="RNase_H-like"/>
</dbReference>
<dbReference type="CDD" id="cd06222">
    <property type="entry name" value="RNase_H_like"/>
    <property type="match status" value="1"/>
</dbReference>
<dbReference type="InterPro" id="IPR002156">
    <property type="entry name" value="RNaseH_domain"/>
</dbReference>
<dbReference type="InterPro" id="IPR044730">
    <property type="entry name" value="RNase_H-like_dom_plant"/>
</dbReference>
<evidence type="ECO:0000313" key="3">
    <source>
        <dbReference type="Proteomes" id="UP001418222"/>
    </source>
</evidence>
<organism evidence="2 3">
    <name type="scientific">Platanthera zijinensis</name>
    <dbReference type="NCBI Taxonomy" id="2320716"/>
    <lineage>
        <taxon>Eukaryota</taxon>
        <taxon>Viridiplantae</taxon>
        <taxon>Streptophyta</taxon>
        <taxon>Embryophyta</taxon>
        <taxon>Tracheophyta</taxon>
        <taxon>Spermatophyta</taxon>
        <taxon>Magnoliopsida</taxon>
        <taxon>Liliopsida</taxon>
        <taxon>Asparagales</taxon>
        <taxon>Orchidaceae</taxon>
        <taxon>Orchidoideae</taxon>
        <taxon>Orchideae</taxon>
        <taxon>Orchidinae</taxon>
        <taxon>Platanthera</taxon>
    </lineage>
</organism>
<name>A0AAP0FZ96_9ASPA</name>
<dbReference type="InterPro" id="IPR012337">
    <property type="entry name" value="RNaseH-like_sf"/>
</dbReference>
<keyword evidence="3" id="KW-1185">Reference proteome</keyword>
<dbReference type="AlphaFoldDB" id="A0AAP0FZ96"/>
<dbReference type="Pfam" id="PF13456">
    <property type="entry name" value="RVT_3"/>
    <property type="match status" value="1"/>
</dbReference>
<dbReference type="SUPFAM" id="SSF53098">
    <property type="entry name" value="Ribonuclease H-like"/>
    <property type="match status" value="1"/>
</dbReference>